<name>A0AC35GEC7_9BILA</name>
<dbReference type="WBParaSite" id="PS1159_v2.g4354.t1">
    <property type="protein sequence ID" value="PS1159_v2.g4354.t1"/>
    <property type="gene ID" value="PS1159_v2.g4354"/>
</dbReference>
<sequence>MMWCTDSDGNVLNEIVAIIDWQVMHEGSPMSDLSYFLTLYLDGVVRRQTEEFAIQYYFDCLVKEFGDTNLVPYTVEKLRIAYDYFFNTHGLHTLGISGFLFKGLNEPNQSVKDAYYDYGILKSLHAREDVDRLLQGKYKHIYEKYQ</sequence>
<evidence type="ECO:0000313" key="1">
    <source>
        <dbReference type="Proteomes" id="UP000887580"/>
    </source>
</evidence>
<organism evidence="1 2">
    <name type="scientific">Panagrolaimus sp. PS1159</name>
    <dbReference type="NCBI Taxonomy" id="55785"/>
    <lineage>
        <taxon>Eukaryota</taxon>
        <taxon>Metazoa</taxon>
        <taxon>Ecdysozoa</taxon>
        <taxon>Nematoda</taxon>
        <taxon>Chromadorea</taxon>
        <taxon>Rhabditida</taxon>
        <taxon>Tylenchina</taxon>
        <taxon>Panagrolaimomorpha</taxon>
        <taxon>Panagrolaimoidea</taxon>
        <taxon>Panagrolaimidae</taxon>
        <taxon>Panagrolaimus</taxon>
    </lineage>
</organism>
<reference evidence="2" key="1">
    <citation type="submission" date="2022-11" db="UniProtKB">
        <authorList>
            <consortium name="WormBaseParasite"/>
        </authorList>
    </citation>
    <scope>IDENTIFICATION</scope>
</reference>
<protein>
    <submittedName>
        <fullName evidence="2">Aminoglycoside phosphotransferase domain-containing protein</fullName>
    </submittedName>
</protein>
<dbReference type="Proteomes" id="UP000887580">
    <property type="component" value="Unplaced"/>
</dbReference>
<evidence type="ECO:0000313" key="2">
    <source>
        <dbReference type="WBParaSite" id="PS1159_v2.g4354.t1"/>
    </source>
</evidence>
<proteinExistence type="predicted"/>
<accession>A0AC35GEC7</accession>